<reference evidence="4" key="1">
    <citation type="journal article" date="2016" name="Genome Announc.">
        <title>Draft genome sequences of fungus Aspergillus calidoustus.</title>
        <authorList>
            <person name="Horn F."/>
            <person name="Linde J."/>
            <person name="Mattern D.J."/>
            <person name="Walther G."/>
            <person name="Guthke R."/>
            <person name="Scherlach K."/>
            <person name="Martin K."/>
            <person name="Brakhage A.A."/>
            <person name="Petzke L."/>
            <person name="Valiante V."/>
        </authorList>
    </citation>
    <scope>NUCLEOTIDE SEQUENCE [LARGE SCALE GENOMIC DNA]</scope>
    <source>
        <strain evidence="4">SF006504</strain>
    </source>
</reference>
<gene>
    <name evidence="3" type="ORF">ASPCAL05009</name>
</gene>
<dbReference type="Pfam" id="PF17111">
    <property type="entry name" value="PigL_N"/>
    <property type="match status" value="1"/>
</dbReference>
<dbReference type="InterPro" id="IPR031348">
    <property type="entry name" value="PigL_N"/>
</dbReference>
<feature type="compositionally biased region" description="Acidic residues" evidence="1">
    <location>
        <begin position="949"/>
        <end position="959"/>
    </location>
</feature>
<dbReference type="OrthoDB" id="1577640at2759"/>
<keyword evidence="4" id="KW-1185">Reference proteome</keyword>
<accession>A0A0U5FZR0</accession>
<protein>
    <recommendedName>
        <fullName evidence="2">Azaphilone pigments biosynthesis cluster protein L N-terminal domain-containing protein</fullName>
    </recommendedName>
</protein>
<evidence type="ECO:0000313" key="3">
    <source>
        <dbReference type="EMBL" id="CEL03870.1"/>
    </source>
</evidence>
<evidence type="ECO:0000313" key="4">
    <source>
        <dbReference type="Proteomes" id="UP000054771"/>
    </source>
</evidence>
<dbReference type="Proteomes" id="UP000054771">
    <property type="component" value="Unassembled WGS sequence"/>
</dbReference>
<organism evidence="3 4">
    <name type="scientific">Aspergillus calidoustus</name>
    <dbReference type="NCBI Taxonomy" id="454130"/>
    <lineage>
        <taxon>Eukaryota</taxon>
        <taxon>Fungi</taxon>
        <taxon>Dikarya</taxon>
        <taxon>Ascomycota</taxon>
        <taxon>Pezizomycotina</taxon>
        <taxon>Eurotiomycetes</taxon>
        <taxon>Eurotiomycetidae</taxon>
        <taxon>Eurotiales</taxon>
        <taxon>Aspergillaceae</taxon>
        <taxon>Aspergillus</taxon>
        <taxon>Aspergillus subgen. Nidulantes</taxon>
    </lineage>
</organism>
<dbReference type="AlphaFoldDB" id="A0A0U5FZR0"/>
<dbReference type="EMBL" id="CDMC01000004">
    <property type="protein sequence ID" value="CEL03870.1"/>
    <property type="molecule type" value="Genomic_DNA"/>
</dbReference>
<name>A0A0U5FZR0_ASPCI</name>
<evidence type="ECO:0000256" key="1">
    <source>
        <dbReference type="SAM" id="MobiDB-lite"/>
    </source>
</evidence>
<dbReference type="OMA" id="SAYLWHE"/>
<feature type="region of interest" description="Disordered" evidence="1">
    <location>
        <begin position="949"/>
        <end position="973"/>
    </location>
</feature>
<sequence length="973" mass="109931">MTDPFSVSAGVVGVVSLGLTLGQGFARYYGPWRDYDDEIRGFTTKVDGLLNTLRLLNSFLSPQTNLQLPSDQYRLLVLDNLASCKEACQRLEKMLDECKMSNLNASSSAFSSKRDWLRLKRMAYPFKKDTLVTLSGLVSGLQDNLSLALQLLQSALMSQQQRQIQDLISRTSSISITTTKILTVVDQQVVPTSPQALVQHTPQTTQLNPRTMPEPSLLRDLCDQQQLMNTWLRRKRRLPASQIEQISRYCTCRRRLRFVTSSGGYHKRRPFSGLSLSTYALHENSCPLFLGFSLQVMMTLTRGAGSFAFSPVIRLQAVVASNSPAFDVIIHSRYGDYPKPGPGGQSDCVKTTLLKMFQEGRAAPTDRLEDGSTILHVLCSSFHMCRYEEDPYYGGDFKSLVTALIDAGVPSNERTISGKAAADTLIRRFHPYKIQNQSHKFDEWLSSLETILNSGGYLNSVIPLGWGDQWNYSSSKAARFLLMKTPHGLELHEIEIAILSRSAESLRCCLMSQVGPDPSDPLMTIPGYFHVLFLSLGWPAGLRILLDSRLSYATDQTNYPYSGIDTPIGYCFKEACRQGENECASILLEYLDFVKLSHLYAAANLKDIPILTRIISALVKSRHELQQLALEHLPHDVLCTLSLPSSTLLDSRAFDVYEALADHNIKVHPPHYERASVYGYASNDITIFERLYAAGFTDLNQCDGNSIASLMDPHYSYNPQDPCRLIKSAIWLVCRGASLYQLSEEGYPSFFSLADAFGENLHYSFKYHDKAGQDLRSLIIEQDPDVLEFLYMMITDDSRDGCSCACTNGGCCSSYQQILHGFFRHVKLYWPYQDSSTTAFAALIDALQYAVPGRFSEDQRRAIALQTLRYLTFNALDITHTCHKNKEYFPSRVFEVEEIQEIHEEEADLIRQLDELVAEFARKYDELGYGLHDFIEQYVKPRLNEIVDSESEEEEEVDPDYQQRVRDLGVNLE</sequence>
<proteinExistence type="predicted"/>
<feature type="domain" description="Azaphilone pigments biosynthesis cluster protein L N-terminal" evidence="2">
    <location>
        <begin position="2"/>
        <end position="172"/>
    </location>
</feature>
<evidence type="ECO:0000259" key="2">
    <source>
        <dbReference type="Pfam" id="PF17111"/>
    </source>
</evidence>